<sequence>MGDSTDSLTATPPESTHSASKAIRKQRGLVYLKFRNLRNKSDHYAPWNPSYPIVLVDTDHDTWNEACHRLQFNVLPSLRQQINTLPKLLSPPDLQDDMLNSSKLKLITEIQSELDHSLDQMLSISAGIRLRPIPSPADVNDKDLEEMKEFTRRGVFFKLHSLNHALRFIFDLSSGTIRQLTKLTRVTTTINSQPIHKLNLGDQMIMFKTIVANSIDDLIKWLASHEFINIQEQWGPELSSHEGNITQVTKLINEAIHQVDVESTDDGEESADELIIPDLDKRAIPLAESLIPVIKLSRLFFRKLARDGLHQIPLKSFTNMNSYQLETLSESAGFIACDFSDIIRFLKGSNENDETETADFITEIIRKLIHRFDSNLLLAIMYIIPLIPNSINSPSCLQNYLVMWNNLFLIATHRCIRAAQSYKADSQPVDTDE</sequence>
<dbReference type="PANTHER" id="PTHR33069">
    <property type="entry name" value="CHROMOSOME 7, WHOLE GENOME SHOTGUN SEQUENCE-RELATED"/>
    <property type="match status" value="1"/>
</dbReference>
<evidence type="ECO:0000256" key="1">
    <source>
        <dbReference type="SAM" id="MobiDB-lite"/>
    </source>
</evidence>
<dbReference type="PANTHER" id="PTHR33069:SF3">
    <property type="entry name" value="DYNEIN HEAVY CHAIN TAIL DOMAIN-CONTAINING PROTEIN"/>
    <property type="match status" value="1"/>
</dbReference>
<evidence type="ECO:0000313" key="3">
    <source>
        <dbReference type="Proteomes" id="UP000235392"/>
    </source>
</evidence>
<proteinExistence type="predicted"/>
<reference evidence="2 3" key="1">
    <citation type="submission" date="2017-11" db="EMBL/GenBank/DDBJ databases">
        <title>De novo assembly and phasing of dikaryotic genomes from two isolates of Puccinia coronata f. sp. avenae, the causal agent of oat crown rust.</title>
        <authorList>
            <person name="Miller M.E."/>
            <person name="Zhang Y."/>
            <person name="Omidvar V."/>
            <person name="Sperschneider J."/>
            <person name="Schwessinger B."/>
            <person name="Raley C."/>
            <person name="Palmer J.M."/>
            <person name="Garnica D."/>
            <person name="Upadhyaya N."/>
            <person name="Rathjen J."/>
            <person name="Taylor J.M."/>
            <person name="Park R.F."/>
            <person name="Dodds P.N."/>
            <person name="Hirsch C.D."/>
            <person name="Kianian S.F."/>
            <person name="Figueroa M."/>
        </authorList>
    </citation>
    <scope>NUCLEOTIDE SEQUENCE [LARGE SCALE GENOMIC DNA]</scope>
    <source>
        <strain evidence="2">12SD80</strain>
    </source>
</reference>
<dbReference type="Proteomes" id="UP000235392">
    <property type="component" value="Unassembled WGS sequence"/>
</dbReference>
<gene>
    <name evidence="2" type="ORF">PCASD_15099</name>
</gene>
<feature type="region of interest" description="Disordered" evidence="1">
    <location>
        <begin position="1"/>
        <end position="22"/>
    </location>
</feature>
<dbReference type="AlphaFoldDB" id="A0A2N5T6B8"/>
<feature type="compositionally biased region" description="Polar residues" evidence="1">
    <location>
        <begin position="1"/>
        <end position="19"/>
    </location>
</feature>
<evidence type="ECO:0000313" key="2">
    <source>
        <dbReference type="EMBL" id="PLW21025.1"/>
    </source>
</evidence>
<protein>
    <submittedName>
        <fullName evidence="2">Uncharacterized protein</fullName>
    </submittedName>
</protein>
<organism evidence="2 3">
    <name type="scientific">Puccinia coronata f. sp. avenae</name>
    <dbReference type="NCBI Taxonomy" id="200324"/>
    <lineage>
        <taxon>Eukaryota</taxon>
        <taxon>Fungi</taxon>
        <taxon>Dikarya</taxon>
        <taxon>Basidiomycota</taxon>
        <taxon>Pucciniomycotina</taxon>
        <taxon>Pucciniomycetes</taxon>
        <taxon>Pucciniales</taxon>
        <taxon>Pucciniaceae</taxon>
        <taxon>Puccinia</taxon>
    </lineage>
</organism>
<name>A0A2N5T6B8_9BASI</name>
<comment type="caution">
    <text evidence="2">The sequence shown here is derived from an EMBL/GenBank/DDBJ whole genome shotgun (WGS) entry which is preliminary data.</text>
</comment>
<dbReference type="EMBL" id="PGCI01000690">
    <property type="protein sequence ID" value="PLW21025.1"/>
    <property type="molecule type" value="Genomic_DNA"/>
</dbReference>
<accession>A0A2N5T6B8</accession>